<dbReference type="EMBL" id="BGPR01000175">
    <property type="protein sequence ID" value="GBM02004.1"/>
    <property type="molecule type" value="Genomic_DNA"/>
</dbReference>
<proteinExistence type="predicted"/>
<comment type="caution">
    <text evidence="1">The sequence shown here is derived from an EMBL/GenBank/DDBJ whole genome shotgun (WGS) entry which is preliminary data.</text>
</comment>
<protein>
    <submittedName>
        <fullName evidence="1">Uncharacterized protein</fullName>
    </submittedName>
</protein>
<accession>A0A4Y2CDF0</accession>
<reference evidence="1 2" key="1">
    <citation type="journal article" date="2019" name="Sci. Rep.">
        <title>Orb-weaving spider Araneus ventricosus genome elucidates the spidroin gene catalogue.</title>
        <authorList>
            <person name="Kono N."/>
            <person name="Nakamura H."/>
            <person name="Ohtoshi R."/>
            <person name="Moran D.A.P."/>
            <person name="Shinohara A."/>
            <person name="Yoshida Y."/>
            <person name="Fujiwara M."/>
            <person name="Mori M."/>
            <person name="Tomita M."/>
            <person name="Arakawa K."/>
        </authorList>
    </citation>
    <scope>NUCLEOTIDE SEQUENCE [LARGE SCALE GENOMIC DNA]</scope>
</reference>
<gene>
    <name evidence="1" type="ORF">AVEN_269597_1</name>
</gene>
<evidence type="ECO:0000313" key="1">
    <source>
        <dbReference type="EMBL" id="GBM02004.1"/>
    </source>
</evidence>
<evidence type="ECO:0000313" key="2">
    <source>
        <dbReference type="Proteomes" id="UP000499080"/>
    </source>
</evidence>
<name>A0A4Y2CDF0_ARAVE</name>
<sequence>MRSTGTTKRTALEQISSANRQQITNNYSSSTFSTARRLSAYQLALLTELQREIPKTFKHTCTPKRFKDVQNPRVFIFCGRMWRHRKILEESP</sequence>
<dbReference type="AlphaFoldDB" id="A0A4Y2CDF0"/>
<dbReference type="Proteomes" id="UP000499080">
    <property type="component" value="Unassembled WGS sequence"/>
</dbReference>
<keyword evidence="2" id="KW-1185">Reference proteome</keyword>
<organism evidence="1 2">
    <name type="scientific">Araneus ventricosus</name>
    <name type="common">Orbweaver spider</name>
    <name type="synonym">Epeira ventricosa</name>
    <dbReference type="NCBI Taxonomy" id="182803"/>
    <lineage>
        <taxon>Eukaryota</taxon>
        <taxon>Metazoa</taxon>
        <taxon>Ecdysozoa</taxon>
        <taxon>Arthropoda</taxon>
        <taxon>Chelicerata</taxon>
        <taxon>Arachnida</taxon>
        <taxon>Araneae</taxon>
        <taxon>Araneomorphae</taxon>
        <taxon>Entelegynae</taxon>
        <taxon>Araneoidea</taxon>
        <taxon>Araneidae</taxon>
        <taxon>Araneus</taxon>
    </lineage>
</organism>